<dbReference type="AlphaFoldDB" id="A0AAJ0DKS8"/>
<gene>
    <name evidence="15" type="ORF">LTR09_007091</name>
</gene>
<dbReference type="Gene3D" id="1.10.3210.10">
    <property type="entry name" value="Hypothetical protein af1432"/>
    <property type="match status" value="1"/>
</dbReference>
<evidence type="ECO:0000256" key="7">
    <source>
        <dbReference type="ARBA" id="ARBA00011738"/>
    </source>
</evidence>
<comment type="catalytic activity">
    <reaction evidence="1">
        <text>a 2'-deoxyribonucleoside 5'-phosphate + H2O = a 2'-deoxyribonucleoside + phosphate</text>
        <dbReference type="Rhea" id="RHEA:36167"/>
        <dbReference type="ChEBI" id="CHEBI:15377"/>
        <dbReference type="ChEBI" id="CHEBI:18274"/>
        <dbReference type="ChEBI" id="CHEBI:43474"/>
        <dbReference type="ChEBI" id="CHEBI:65317"/>
        <dbReference type="EC" id="3.1.3.89"/>
    </reaction>
</comment>
<dbReference type="GO" id="GO:0009159">
    <property type="term" value="P:deoxyribonucleoside monophosphate catabolic process"/>
    <property type="evidence" value="ECO:0007669"/>
    <property type="project" value="UniProtKB-ARBA"/>
</dbReference>
<dbReference type="FunFam" id="1.10.3210.10:FF:000011">
    <property type="entry name" value="HD domain-containing protein 2"/>
    <property type="match status" value="1"/>
</dbReference>
<evidence type="ECO:0000256" key="13">
    <source>
        <dbReference type="SAM" id="MobiDB-lite"/>
    </source>
</evidence>
<evidence type="ECO:0000259" key="14">
    <source>
        <dbReference type="SMART" id="SM00471"/>
    </source>
</evidence>
<feature type="region of interest" description="Disordered" evidence="13">
    <location>
        <begin position="277"/>
        <end position="297"/>
    </location>
</feature>
<comment type="similarity">
    <text evidence="6">Belongs to the HDDC2 family.</text>
</comment>
<feature type="region of interest" description="Disordered" evidence="13">
    <location>
        <begin position="1"/>
        <end position="50"/>
    </location>
</feature>
<dbReference type="InterPro" id="IPR039356">
    <property type="entry name" value="YfbR/HDDC2"/>
</dbReference>
<keyword evidence="11" id="KW-0460">Magnesium</keyword>
<dbReference type="GO" id="GO:0002953">
    <property type="term" value="F:5'-deoxynucleotidase activity"/>
    <property type="evidence" value="ECO:0007669"/>
    <property type="project" value="UniProtKB-EC"/>
</dbReference>
<feature type="domain" description="HD/PDEase" evidence="14">
    <location>
        <begin position="93"/>
        <end position="216"/>
    </location>
</feature>
<comment type="caution">
    <text evidence="15">The sequence shown here is derived from an EMBL/GenBank/DDBJ whole genome shotgun (WGS) entry which is preliminary data.</text>
</comment>
<dbReference type="SUPFAM" id="SSF109604">
    <property type="entry name" value="HD-domain/PDEase-like"/>
    <property type="match status" value="1"/>
</dbReference>
<evidence type="ECO:0000256" key="4">
    <source>
        <dbReference type="ARBA" id="ARBA00001946"/>
    </source>
</evidence>
<feature type="compositionally biased region" description="Low complexity" evidence="13">
    <location>
        <begin position="279"/>
        <end position="289"/>
    </location>
</feature>
<reference evidence="15" key="1">
    <citation type="submission" date="2023-04" db="EMBL/GenBank/DDBJ databases">
        <title>Black Yeasts Isolated from many extreme environments.</title>
        <authorList>
            <person name="Coleine C."/>
            <person name="Stajich J.E."/>
            <person name="Selbmann L."/>
        </authorList>
    </citation>
    <scope>NUCLEOTIDE SEQUENCE</scope>
    <source>
        <strain evidence="15">CCFEE 5312</strain>
    </source>
</reference>
<keyword evidence="12" id="KW-0170">Cobalt</keyword>
<evidence type="ECO:0000256" key="8">
    <source>
        <dbReference type="ARBA" id="ARBA00012964"/>
    </source>
</evidence>
<feature type="compositionally biased region" description="Polar residues" evidence="13">
    <location>
        <begin position="10"/>
        <end position="50"/>
    </location>
</feature>
<dbReference type="Pfam" id="PF13023">
    <property type="entry name" value="HD_3"/>
    <property type="match status" value="1"/>
</dbReference>
<dbReference type="EMBL" id="JAWDJX010000024">
    <property type="protein sequence ID" value="KAK3051791.1"/>
    <property type="molecule type" value="Genomic_DNA"/>
</dbReference>
<evidence type="ECO:0000256" key="5">
    <source>
        <dbReference type="ARBA" id="ARBA00004074"/>
    </source>
</evidence>
<comment type="function">
    <text evidence="5">Catalyzes the dephosphorylation of the nucleoside 5'-monophosphates deoxyadenosine monophosphate (dAMP), deoxycytidine monophosphate (dCMP), deoxyguanosine monophosphate (dGMP) and deoxythymidine monophosphate (dTMP).</text>
</comment>
<keyword evidence="10" id="KW-0378">Hydrolase</keyword>
<evidence type="ECO:0000256" key="3">
    <source>
        <dbReference type="ARBA" id="ARBA00001941"/>
    </source>
</evidence>
<evidence type="ECO:0000256" key="2">
    <source>
        <dbReference type="ARBA" id="ARBA00001936"/>
    </source>
</evidence>
<evidence type="ECO:0000256" key="9">
    <source>
        <dbReference type="ARBA" id="ARBA00022723"/>
    </source>
</evidence>
<comment type="cofactor">
    <cofactor evidence="4">
        <name>Mg(2+)</name>
        <dbReference type="ChEBI" id="CHEBI:18420"/>
    </cofactor>
</comment>
<organism evidence="15 16">
    <name type="scientific">Extremus antarcticus</name>
    <dbReference type="NCBI Taxonomy" id="702011"/>
    <lineage>
        <taxon>Eukaryota</taxon>
        <taxon>Fungi</taxon>
        <taxon>Dikarya</taxon>
        <taxon>Ascomycota</taxon>
        <taxon>Pezizomycotina</taxon>
        <taxon>Dothideomycetes</taxon>
        <taxon>Dothideomycetidae</taxon>
        <taxon>Mycosphaerellales</taxon>
        <taxon>Extremaceae</taxon>
        <taxon>Extremus</taxon>
    </lineage>
</organism>
<evidence type="ECO:0000256" key="10">
    <source>
        <dbReference type="ARBA" id="ARBA00022801"/>
    </source>
</evidence>
<dbReference type="EC" id="3.1.3.89" evidence="8"/>
<protein>
    <recommendedName>
        <fullName evidence="8">5'-deoxynucleotidase</fullName>
        <ecNumber evidence="8">3.1.3.89</ecNumber>
    </recommendedName>
</protein>
<keyword evidence="9" id="KW-0479">Metal-binding</keyword>
<comment type="subunit">
    <text evidence="7">Homodimer.</text>
</comment>
<evidence type="ECO:0000256" key="12">
    <source>
        <dbReference type="ARBA" id="ARBA00023285"/>
    </source>
</evidence>
<sequence>MAPSLIEEAVQSNRPPSMYTFNSSQDLRSPSSASSSGVLTPSQADGEWTPNTVLSTLSEQPQIHSTSPLPFFHLLERLKTTKREGWRRFGINHGESISDHMYRMSIITLLCPPSISSKLDIPRCTKMALIHDMAESLVGDITPVDGVTKAEKSRRESETMEYLCQGLLGNVDGGSQGEEIRRVWREYEDGETEESKFVHDVDKIELLLQMLEYERSHQGRIELGEFSHVAKRIVLPEVQAWATELLSEREKFWAGHGKQSPGVLDVSEDRRRQQDAYYAGAQGHANGTAGANGSGGS</sequence>
<dbReference type="PANTHER" id="PTHR11845:SF13">
    <property type="entry name" value="5'-DEOXYNUCLEOTIDASE HDDC2"/>
    <property type="match status" value="1"/>
</dbReference>
<dbReference type="PANTHER" id="PTHR11845">
    <property type="entry name" value="5'-DEOXYNUCLEOTIDASE HDDC2"/>
    <property type="match status" value="1"/>
</dbReference>
<dbReference type="GO" id="GO:0046872">
    <property type="term" value="F:metal ion binding"/>
    <property type="evidence" value="ECO:0007669"/>
    <property type="project" value="UniProtKB-KW"/>
</dbReference>
<dbReference type="InterPro" id="IPR006674">
    <property type="entry name" value="HD_domain"/>
</dbReference>
<comment type="cofactor">
    <cofactor evidence="3">
        <name>Co(2+)</name>
        <dbReference type="ChEBI" id="CHEBI:48828"/>
    </cofactor>
</comment>
<keyword evidence="16" id="KW-1185">Reference proteome</keyword>
<evidence type="ECO:0000313" key="16">
    <source>
        <dbReference type="Proteomes" id="UP001271007"/>
    </source>
</evidence>
<dbReference type="SMART" id="SM00471">
    <property type="entry name" value="HDc"/>
    <property type="match status" value="1"/>
</dbReference>
<evidence type="ECO:0000256" key="1">
    <source>
        <dbReference type="ARBA" id="ARBA00001638"/>
    </source>
</evidence>
<evidence type="ECO:0000313" key="15">
    <source>
        <dbReference type="EMBL" id="KAK3051791.1"/>
    </source>
</evidence>
<evidence type="ECO:0000256" key="6">
    <source>
        <dbReference type="ARBA" id="ARBA00009999"/>
    </source>
</evidence>
<dbReference type="Proteomes" id="UP001271007">
    <property type="component" value="Unassembled WGS sequence"/>
</dbReference>
<dbReference type="GO" id="GO:0005737">
    <property type="term" value="C:cytoplasm"/>
    <property type="evidence" value="ECO:0007669"/>
    <property type="project" value="TreeGrafter"/>
</dbReference>
<accession>A0AAJ0DKS8</accession>
<evidence type="ECO:0000256" key="11">
    <source>
        <dbReference type="ARBA" id="ARBA00022842"/>
    </source>
</evidence>
<dbReference type="InterPro" id="IPR003607">
    <property type="entry name" value="HD/PDEase_dom"/>
</dbReference>
<comment type="cofactor">
    <cofactor evidence="2">
        <name>Mn(2+)</name>
        <dbReference type="ChEBI" id="CHEBI:29035"/>
    </cofactor>
</comment>
<name>A0AAJ0DKS8_9PEZI</name>
<proteinExistence type="inferred from homology"/>